<sequence>MKLIVTFKQPNPDFDQKYANQHHAGKESNENMKHHWSKGYKISVNIDEVILKDGTFLVDNLLVDEDKVELSLPNMKILECVSNSAVVNKFAVSKDLLKKTQKTYNEKYDIMRFYFYLNPREDYVQLGKNIYLLESDIPKELLEFK</sequence>
<keyword evidence="2" id="KW-1185">Reference proteome</keyword>
<gene>
    <name evidence="1" type="ORF">VP395_11335</name>
</gene>
<evidence type="ECO:0000313" key="2">
    <source>
        <dbReference type="Proteomes" id="UP001416393"/>
    </source>
</evidence>
<evidence type="ECO:0000313" key="1">
    <source>
        <dbReference type="EMBL" id="MEN3324321.1"/>
    </source>
</evidence>
<dbReference type="EMBL" id="JAZHYP010000005">
    <property type="protein sequence ID" value="MEN3324321.1"/>
    <property type="molecule type" value="Genomic_DNA"/>
</dbReference>
<name>A0ABV0AB44_9FLAO</name>
<reference evidence="1 2" key="1">
    <citation type="submission" date="2024-01" db="EMBL/GenBank/DDBJ databases">
        <title>Mariniflexile litorale sp. nov., isolated from the shallow sediments of the Sea of Japan.</title>
        <authorList>
            <person name="Romanenko L."/>
            <person name="Bystritskaya E."/>
            <person name="Isaeva M."/>
        </authorList>
    </citation>
    <scope>NUCLEOTIDE SEQUENCE [LARGE SCALE GENOMIC DNA]</scope>
    <source>
        <strain evidence="1 2">KCTC 32427</strain>
    </source>
</reference>
<proteinExistence type="predicted"/>
<dbReference type="RefSeq" id="WP_346242126.1">
    <property type="nucleotide sequence ID" value="NZ_JAZHYP010000005.1"/>
</dbReference>
<comment type="caution">
    <text evidence="1">The sequence shown here is derived from an EMBL/GenBank/DDBJ whole genome shotgun (WGS) entry which is preliminary data.</text>
</comment>
<accession>A0ABV0AB44</accession>
<protein>
    <submittedName>
        <fullName evidence="1">Uncharacterized protein</fullName>
    </submittedName>
</protein>
<organism evidence="1 2">
    <name type="scientific">Mariniflexile soesokkakense</name>
    <dbReference type="NCBI Taxonomy" id="1343160"/>
    <lineage>
        <taxon>Bacteria</taxon>
        <taxon>Pseudomonadati</taxon>
        <taxon>Bacteroidota</taxon>
        <taxon>Flavobacteriia</taxon>
        <taxon>Flavobacteriales</taxon>
        <taxon>Flavobacteriaceae</taxon>
        <taxon>Mariniflexile</taxon>
    </lineage>
</organism>
<dbReference type="Proteomes" id="UP001416393">
    <property type="component" value="Unassembled WGS sequence"/>
</dbReference>